<name>A0ABQ0LWE1_MYCCL</name>
<evidence type="ECO:0000313" key="2">
    <source>
        <dbReference type="Proteomes" id="UP000815677"/>
    </source>
</evidence>
<gene>
    <name evidence="1" type="ORF">MCHLO_12166</name>
</gene>
<sequence>MLPSPVAQAYNGLWAKWRAGSCSEGRIIPSMRGISLCLSRTVNVMSMGICSFLGTFSCITSSRSSISGRT</sequence>
<dbReference type="Proteomes" id="UP000815677">
    <property type="component" value="Unassembled WGS sequence"/>
</dbReference>
<proteinExistence type="predicted"/>
<accession>A0ABQ0LWE1</accession>
<protein>
    <submittedName>
        <fullName evidence="1">Uncharacterized protein</fullName>
    </submittedName>
</protein>
<reference evidence="1" key="1">
    <citation type="submission" date="2014-09" db="EMBL/GenBank/DDBJ databases">
        <title>Genome sequence of the luminous mushroom Mycena chlorophos for searching fungal bioluminescence genes.</title>
        <authorList>
            <person name="Tanaka Y."/>
            <person name="Kasuga D."/>
            <person name="Oba Y."/>
            <person name="Hase S."/>
            <person name="Sato K."/>
            <person name="Oba Y."/>
            <person name="Sakakibara Y."/>
        </authorList>
    </citation>
    <scope>NUCLEOTIDE SEQUENCE</scope>
</reference>
<keyword evidence="2" id="KW-1185">Reference proteome</keyword>
<organism evidence="1 2">
    <name type="scientific">Mycena chlorophos</name>
    <name type="common">Agaric fungus</name>
    <name type="synonym">Agaricus chlorophos</name>
    <dbReference type="NCBI Taxonomy" id="658473"/>
    <lineage>
        <taxon>Eukaryota</taxon>
        <taxon>Fungi</taxon>
        <taxon>Dikarya</taxon>
        <taxon>Basidiomycota</taxon>
        <taxon>Agaricomycotina</taxon>
        <taxon>Agaricomycetes</taxon>
        <taxon>Agaricomycetidae</taxon>
        <taxon>Agaricales</taxon>
        <taxon>Marasmiineae</taxon>
        <taxon>Mycenaceae</taxon>
        <taxon>Mycena</taxon>
    </lineage>
</organism>
<evidence type="ECO:0000313" key="1">
    <source>
        <dbReference type="EMBL" id="GAT55388.1"/>
    </source>
</evidence>
<dbReference type="EMBL" id="DF849000">
    <property type="protein sequence ID" value="GAT55388.1"/>
    <property type="molecule type" value="Genomic_DNA"/>
</dbReference>